<dbReference type="AlphaFoldDB" id="A0A2U3I3F5"/>
<dbReference type="PANTHER" id="PTHR47515:SF2">
    <property type="entry name" value="INTEGRASE CORE DOMAIN PROTEIN"/>
    <property type="match status" value="1"/>
</dbReference>
<keyword evidence="3" id="KW-1185">Reference proteome</keyword>
<evidence type="ECO:0000259" key="1">
    <source>
        <dbReference type="PROSITE" id="PS50994"/>
    </source>
</evidence>
<accession>A0A2U3I3F5</accession>
<dbReference type="NCBIfam" id="NF033516">
    <property type="entry name" value="transpos_IS3"/>
    <property type="match status" value="1"/>
</dbReference>
<dbReference type="Pfam" id="PF13683">
    <property type="entry name" value="rve_3"/>
    <property type="match status" value="1"/>
</dbReference>
<name>A0A2U3I3F5_9BURK</name>
<proteinExistence type="predicted"/>
<dbReference type="InterPro" id="IPR012337">
    <property type="entry name" value="RNaseH-like_sf"/>
</dbReference>
<dbReference type="InterPro" id="IPR048020">
    <property type="entry name" value="Transpos_IS3"/>
</dbReference>
<evidence type="ECO:0000313" key="2">
    <source>
        <dbReference type="EMBL" id="SPB14670.1"/>
    </source>
</evidence>
<sequence>MNAVWSMDFMHDQLKDGRSIRLLNVIDDFNREALGIEVDFSLPSARVIRALDQIIGWRGRPMAIRCDNGPEYLSEAITQWAMTRGIALNYIQPGKPQQNAYVERFNRTVRYEWLSQYHWDDLAHVQHFATEWMWQYNHERPNMGLGGVTPKQRLTAAA</sequence>
<dbReference type="PANTHER" id="PTHR47515">
    <property type="entry name" value="LOW CALCIUM RESPONSE LOCUS PROTEIN T"/>
    <property type="match status" value="1"/>
</dbReference>
<feature type="domain" description="Integrase catalytic" evidence="1">
    <location>
        <begin position="1"/>
        <end position="158"/>
    </location>
</feature>
<dbReference type="GO" id="GO:0015074">
    <property type="term" value="P:DNA integration"/>
    <property type="evidence" value="ECO:0007669"/>
    <property type="project" value="InterPro"/>
</dbReference>
<dbReference type="Gene3D" id="3.30.420.10">
    <property type="entry name" value="Ribonuclease H-like superfamily/Ribonuclease H"/>
    <property type="match status" value="1"/>
</dbReference>
<dbReference type="Proteomes" id="UP000238169">
    <property type="component" value="Unassembled WGS sequence"/>
</dbReference>
<dbReference type="InterPro" id="IPR001584">
    <property type="entry name" value="Integrase_cat-core"/>
</dbReference>
<gene>
    <name evidence="2" type="ORF">NOV72_01913</name>
</gene>
<dbReference type="InterPro" id="IPR036397">
    <property type="entry name" value="RNaseH_sf"/>
</dbReference>
<reference evidence="3" key="1">
    <citation type="submission" date="2018-01" db="EMBL/GenBank/DDBJ databases">
        <authorList>
            <person name="Peeters C."/>
        </authorList>
    </citation>
    <scope>NUCLEOTIDE SEQUENCE [LARGE SCALE GENOMIC DNA]</scope>
</reference>
<protein>
    <submittedName>
        <fullName evidence="2">Integrase catalytic subunit</fullName>
    </submittedName>
</protein>
<dbReference type="EMBL" id="OGTP01000004">
    <property type="protein sequence ID" value="SPB14670.1"/>
    <property type="molecule type" value="Genomic_DNA"/>
</dbReference>
<dbReference type="PROSITE" id="PS50994">
    <property type="entry name" value="INTEGRASE"/>
    <property type="match status" value="1"/>
</dbReference>
<evidence type="ECO:0000313" key="3">
    <source>
        <dbReference type="Proteomes" id="UP000238169"/>
    </source>
</evidence>
<dbReference type="SUPFAM" id="SSF53098">
    <property type="entry name" value="Ribonuclease H-like"/>
    <property type="match status" value="1"/>
</dbReference>
<organism evidence="2 3">
    <name type="scientific">Caballeronia novacaledonica</name>
    <dbReference type="NCBI Taxonomy" id="1544861"/>
    <lineage>
        <taxon>Bacteria</taxon>
        <taxon>Pseudomonadati</taxon>
        <taxon>Pseudomonadota</taxon>
        <taxon>Betaproteobacteria</taxon>
        <taxon>Burkholderiales</taxon>
        <taxon>Burkholderiaceae</taxon>
        <taxon>Caballeronia</taxon>
    </lineage>
</organism>
<dbReference type="GO" id="GO:0003676">
    <property type="term" value="F:nucleic acid binding"/>
    <property type="evidence" value="ECO:0007669"/>
    <property type="project" value="InterPro"/>
</dbReference>